<dbReference type="InterPro" id="IPR011067">
    <property type="entry name" value="Plasmid_toxin/cell-grow_inhib"/>
</dbReference>
<dbReference type="GO" id="GO:0003677">
    <property type="term" value="F:DNA binding"/>
    <property type="evidence" value="ECO:0007669"/>
    <property type="project" value="InterPro"/>
</dbReference>
<dbReference type="STRING" id="993689.GCA_002077135_01403"/>
<reference evidence="1 2" key="1">
    <citation type="submission" date="2017-02" db="EMBL/GenBank/DDBJ databases">
        <title>Whole genome sequencing of Metallibacterium scheffleri DSM 24874 (T).</title>
        <authorList>
            <person name="Kumar S."/>
            <person name="Patil P."/>
            <person name="Patil P.B."/>
        </authorList>
    </citation>
    <scope>NUCLEOTIDE SEQUENCE [LARGE SCALE GENOMIC DNA]</scope>
    <source>
        <strain evidence="1 2">DSM 24874</strain>
    </source>
</reference>
<evidence type="ECO:0000313" key="2">
    <source>
        <dbReference type="Proteomes" id="UP000307749"/>
    </source>
</evidence>
<comment type="caution">
    <text evidence="1">The sequence shown here is derived from an EMBL/GenBank/DDBJ whole genome shotgun (WGS) entry which is preliminary data.</text>
</comment>
<dbReference type="GO" id="GO:0006402">
    <property type="term" value="P:mRNA catabolic process"/>
    <property type="evidence" value="ECO:0007669"/>
    <property type="project" value="TreeGrafter"/>
</dbReference>
<dbReference type="InterPro" id="IPR003477">
    <property type="entry name" value="PemK-like"/>
</dbReference>
<accession>A0A4S3KLE9</accession>
<proteinExistence type="predicted"/>
<dbReference type="PANTHER" id="PTHR33988:SF2">
    <property type="entry name" value="ENDORIBONUCLEASE MAZF"/>
    <property type="match status" value="1"/>
</dbReference>
<dbReference type="GO" id="GO:0016075">
    <property type="term" value="P:rRNA catabolic process"/>
    <property type="evidence" value="ECO:0007669"/>
    <property type="project" value="TreeGrafter"/>
</dbReference>
<organism evidence="1 2">
    <name type="scientific">Metallibacterium scheffleri</name>
    <dbReference type="NCBI Taxonomy" id="993689"/>
    <lineage>
        <taxon>Bacteria</taxon>
        <taxon>Pseudomonadati</taxon>
        <taxon>Pseudomonadota</taxon>
        <taxon>Gammaproteobacteria</taxon>
        <taxon>Lysobacterales</taxon>
        <taxon>Rhodanobacteraceae</taxon>
        <taxon>Metallibacterium</taxon>
    </lineage>
</organism>
<protein>
    <submittedName>
        <fullName evidence="1">Growth inhibitor PemK</fullName>
    </submittedName>
</protein>
<evidence type="ECO:0000313" key="1">
    <source>
        <dbReference type="EMBL" id="THD09673.1"/>
    </source>
</evidence>
<dbReference type="EMBL" id="MWQO01000036">
    <property type="protein sequence ID" value="THD09673.1"/>
    <property type="molecule type" value="Genomic_DNA"/>
</dbReference>
<dbReference type="SUPFAM" id="SSF50118">
    <property type="entry name" value="Cell growth inhibitor/plasmid maintenance toxic component"/>
    <property type="match status" value="1"/>
</dbReference>
<dbReference type="GO" id="GO:0004521">
    <property type="term" value="F:RNA endonuclease activity"/>
    <property type="evidence" value="ECO:0007669"/>
    <property type="project" value="TreeGrafter"/>
</dbReference>
<keyword evidence="2" id="KW-1185">Reference proteome</keyword>
<dbReference type="Gene3D" id="2.30.30.110">
    <property type="match status" value="1"/>
</dbReference>
<dbReference type="Proteomes" id="UP000307749">
    <property type="component" value="Unassembled WGS sequence"/>
</dbReference>
<sequence>MKRGDLVTIVLQGDQGKPRPALVIQSDFFAAHPSVTVLPVTSELRAAPLFRVDIEPGAGNGLRKPSQVMLDKAVTVARDKIGASIGVIDAPILQDVVRRLAVFLGIAK</sequence>
<dbReference type="AlphaFoldDB" id="A0A4S3KLE9"/>
<dbReference type="RefSeq" id="WP_081126691.1">
    <property type="nucleotide sequence ID" value="NZ_LDOS01000001.1"/>
</dbReference>
<dbReference type="Pfam" id="PF02452">
    <property type="entry name" value="PemK_toxin"/>
    <property type="match status" value="1"/>
</dbReference>
<gene>
    <name evidence="1" type="ORF">B1806_10060</name>
</gene>
<dbReference type="PANTHER" id="PTHR33988">
    <property type="entry name" value="ENDORIBONUCLEASE MAZF-RELATED"/>
    <property type="match status" value="1"/>
</dbReference>
<name>A0A4S3KLE9_9GAMM</name>
<dbReference type="OrthoDB" id="6064990at2"/>